<reference evidence="1" key="1">
    <citation type="journal article" date="2014" name="Nat. Commun.">
        <title>The rainbow trout genome provides novel insights into evolution after whole-genome duplication in vertebrates.</title>
        <authorList>
            <person name="Berthelot C."/>
            <person name="Brunet F."/>
            <person name="Chalopin D."/>
            <person name="Juanchich A."/>
            <person name="Bernard M."/>
            <person name="Noel B."/>
            <person name="Bento P."/>
            <person name="Da Silva C."/>
            <person name="Labadie K."/>
            <person name="Alberti A."/>
            <person name="Aury J.M."/>
            <person name="Louis A."/>
            <person name="Dehais P."/>
            <person name="Bardou P."/>
            <person name="Montfort J."/>
            <person name="Klopp C."/>
            <person name="Cabau C."/>
            <person name="Gaspin C."/>
            <person name="Thorgaard G.H."/>
            <person name="Boussaha M."/>
            <person name="Quillet E."/>
            <person name="Guyomard R."/>
            <person name="Galiana D."/>
            <person name="Bobe J."/>
            <person name="Volff J.N."/>
            <person name="Genet C."/>
            <person name="Wincker P."/>
            <person name="Jaillon O."/>
            <person name="Roest Crollius H."/>
            <person name="Guiguen Y."/>
        </authorList>
    </citation>
    <scope>NUCLEOTIDE SEQUENCE [LARGE SCALE GENOMIC DNA]</scope>
</reference>
<evidence type="ECO:0000313" key="2">
    <source>
        <dbReference type="Proteomes" id="UP000193380"/>
    </source>
</evidence>
<proteinExistence type="predicted"/>
<evidence type="ECO:0000313" key="1">
    <source>
        <dbReference type="EMBL" id="CDR08792.1"/>
    </source>
</evidence>
<dbReference type="AlphaFoldDB" id="A0A060ZRH8"/>
<name>A0A060ZRH8_ONCMY</name>
<dbReference type="PaxDb" id="8022-A0A060ZRH8"/>
<reference evidence="1" key="2">
    <citation type="submission" date="2014-03" db="EMBL/GenBank/DDBJ databases">
        <authorList>
            <person name="Genoscope - CEA"/>
        </authorList>
    </citation>
    <scope>NUCLEOTIDE SEQUENCE</scope>
</reference>
<sequence length="77" mass="8569">MSPPVLRTLHWLPVKARIHYKTLVLPIFRLILKPYTPTPFCHLWSLGPPTPTGGQLQFSRVQTLLCPGTPMVGPASP</sequence>
<accession>A0A060ZRH8</accession>
<organism evidence="1 2">
    <name type="scientific">Oncorhynchus mykiss</name>
    <name type="common">Rainbow trout</name>
    <name type="synonym">Salmo gairdneri</name>
    <dbReference type="NCBI Taxonomy" id="8022"/>
    <lineage>
        <taxon>Eukaryota</taxon>
        <taxon>Metazoa</taxon>
        <taxon>Chordata</taxon>
        <taxon>Craniata</taxon>
        <taxon>Vertebrata</taxon>
        <taxon>Euteleostomi</taxon>
        <taxon>Actinopterygii</taxon>
        <taxon>Neopterygii</taxon>
        <taxon>Teleostei</taxon>
        <taxon>Protacanthopterygii</taxon>
        <taxon>Salmoniformes</taxon>
        <taxon>Salmonidae</taxon>
        <taxon>Salmoninae</taxon>
        <taxon>Oncorhynchus</taxon>
    </lineage>
</organism>
<gene>
    <name evidence="1" type="ORF">GSONMT00056548001</name>
</gene>
<dbReference type="Proteomes" id="UP000193380">
    <property type="component" value="Unassembled WGS sequence"/>
</dbReference>
<protein>
    <submittedName>
        <fullName evidence="1">Uncharacterized protein</fullName>
    </submittedName>
</protein>
<dbReference type="EMBL" id="FR970160">
    <property type="protein sequence ID" value="CDR08792.1"/>
    <property type="molecule type" value="Genomic_DNA"/>
</dbReference>